<evidence type="ECO:0000313" key="5">
    <source>
        <dbReference type="EMBL" id="SCB23564.1"/>
    </source>
</evidence>
<dbReference type="GO" id="GO:0016829">
    <property type="term" value="F:lyase activity"/>
    <property type="evidence" value="ECO:0007669"/>
    <property type="project" value="UniProtKB-KW"/>
</dbReference>
<dbReference type="GO" id="GO:0042597">
    <property type="term" value="C:periplasmic space"/>
    <property type="evidence" value="ECO:0007669"/>
    <property type="project" value="InterPro"/>
</dbReference>
<evidence type="ECO:0000256" key="3">
    <source>
        <dbReference type="SAM" id="SignalP"/>
    </source>
</evidence>
<proteinExistence type="predicted"/>
<reference evidence="6" key="1">
    <citation type="submission" date="2016-08" db="EMBL/GenBank/DDBJ databases">
        <authorList>
            <person name="Varghese N."/>
            <person name="Submissions Spin"/>
        </authorList>
    </citation>
    <scope>NUCLEOTIDE SEQUENCE [LARGE SCALE GENOMIC DNA]</scope>
    <source>
        <strain evidence="6">CCBAU 57015</strain>
    </source>
</reference>
<sequence length="429" mass="46316">MYLYDHSGKRIRAGLLVAMGLCLSLMSNETQASAANGNSTSGKASPSGVAINQADTITTGSAARTFVHPGLLQSQADFDRLIKQIAAGSKPTVAGWQMLVSNKHASLSYKPRPVSNIFRGDDGVHAQNYALIFNDAAAAYALALRWKISGDAAYAAKAVEVLNAWSSTLTEIDGTSDKFLASGIYGYEMANAAEILRGYGGWRADDLARFQGMMLRVFYPMNHDFLVRHNGAKVDHYWANWDLSNLASMLAIGVLTDRADIYKEAIDYLHSGAGNGALNKTFWKVYDGGLAQVQESGRDQGHTTLDIALVGAICQMAWSQGDDLYGYDNNLVLAGAEYAAKYNLGHEVPYTTYKNSDVTQTSISDAGRGTARPVWEMLYNHYVVLKGLNAPYVSAFASKLRAEGGGGDYGPNSGGYDQLGYGTLLYTLH</sequence>
<dbReference type="EMBL" id="FMAC01000004">
    <property type="protein sequence ID" value="SCB23564.1"/>
    <property type="molecule type" value="Genomic_DNA"/>
</dbReference>
<organism evidence="5 6">
    <name type="scientific">Rhizobium hainanense</name>
    <dbReference type="NCBI Taxonomy" id="52131"/>
    <lineage>
        <taxon>Bacteria</taxon>
        <taxon>Pseudomonadati</taxon>
        <taxon>Pseudomonadota</taxon>
        <taxon>Alphaproteobacteria</taxon>
        <taxon>Hyphomicrobiales</taxon>
        <taxon>Rhizobiaceae</taxon>
        <taxon>Rhizobium/Agrobacterium group</taxon>
        <taxon>Rhizobium</taxon>
    </lineage>
</organism>
<keyword evidence="2 5" id="KW-0456">Lyase</keyword>
<feature type="domain" description="Alginate lyase" evidence="4">
    <location>
        <begin position="126"/>
        <end position="343"/>
    </location>
</feature>
<dbReference type="SUPFAM" id="SSF48230">
    <property type="entry name" value="Chondroitin AC/alginate lyase"/>
    <property type="match status" value="1"/>
</dbReference>
<feature type="signal peptide" evidence="3">
    <location>
        <begin position="1"/>
        <end position="34"/>
    </location>
</feature>
<keyword evidence="1 3" id="KW-0732">Signal</keyword>
<evidence type="ECO:0000256" key="2">
    <source>
        <dbReference type="ARBA" id="ARBA00023239"/>
    </source>
</evidence>
<dbReference type="OrthoDB" id="222550at2"/>
<evidence type="ECO:0000256" key="1">
    <source>
        <dbReference type="ARBA" id="ARBA00022729"/>
    </source>
</evidence>
<dbReference type="Pfam" id="PF05426">
    <property type="entry name" value="Alginate_lyase"/>
    <property type="match status" value="1"/>
</dbReference>
<protein>
    <submittedName>
        <fullName evidence="5">Alginate lyase</fullName>
    </submittedName>
</protein>
<feature type="chain" id="PRO_5008683955" evidence="3">
    <location>
        <begin position="35"/>
        <end position="429"/>
    </location>
</feature>
<keyword evidence="6" id="KW-1185">Reference proteome</keyword>
<dbReference type="AlphaFoldDB" id="A0A1C3V7H6"/>
<name>A0A1C3V7H6_9HYPH</name>
<gene>
    <name evidence="5" type="ORF">GA0061100_104517</name>
</gene>
<evidence type="ECO:0000259" key="4">
    <source>
        <dbReference type="Pfam" id="PF05426"/>
    </source>
</evidence>
<dbReference type="STRING" id="52131.GA0061100_104517"/>
<dbReference type="Proteomes" id="UP000186228">
    <property type="component" value="Unassembled WGS sequence"/>
</dbReference>
<dbReference type="InterPro" id="IPR008929">
    <property type="entry name" value="Chondroitin_lyas"/>
</dbReference>
<evidence type="ECO:0000313" key="6">
    <source>
        <dbReference type="Proteomes" id="UP000186228"/>
    </source>
</evidence>
<dbReference type="InterPro" id="IPR008397">
    <property type="entry name" value="Alginate_lyase_dom"/>
</dbReference>
<dbReference type="Gene3D" id="1.50.10.100">
    <property type="entry name" value="Chondroitin AC/alginate lyase"/>
    <property type="match status" value="1"/>
</dbReference>
<accession>A0A1C3V7H6</accession>